<accession>A0A9X0WIQ3</accession>
<dbReference type="SUPFAM" id="SSF54523">
    <property type="entry name" value="Pili subunits"/>
    <property type="match status" value="2"/>
</dbReference>
<name>A0A9X0WIQ3_9GAMM</name>
<evidence type="ECO:0000313" key="2">
    <source>
        <dbReference type="EMBL" id="MBK1644994.1"/>
    </source>
</evidence>
<protein>
    <submittedName>
        <fullName evidence="2">General secretion pathway protein GspJ</fullName>
    </submittedName>
</protein>
<feature type="transmembrane region" description="Helical" evidence="1">
    <location>
        <begin position="20"/>
        <end position="38"/>
    </location>
</feature>
<keyword evidence="1" id="KW-0472">Membrane</keyword>
<dbReference type="Proteomes" id="UP001138802">
    <property type="component" value="Unassembled WGS sequence"/>
</dbReference>
<organism evidence="2 3">
    <name type="scientific">Thiocapsa imhoffii</name>
    <dbReference type="NCBI Taxonomy" id="382777"/>
    <lineage>
        <taxon>Bacteria</taxon>
        <taxon>Pseudomonadati</taxon>
        <taxon>Pseudomonadota</taxon>
        <taxon>Gammaproteobacteria</taxon>
        <taxon>Chromatiales</taxon>
        <taxon>Chromatiaceae</taxon>
        <taxon>Thiocapsa</taxon>
    </lineage>
</organism>
<dbReference type="EMBL" id="NRSD01000009">
    <property type="protein sequence ID" value="MBK1644994.1"/>
    <property type="molecule type" value="Genomic_DNA"/>
</dbReference>
<dbReference type="AlphaFoldDB" id="A0A9X0WIQ3"/>
<evidence type="ECO:0000313" key="3">
    <source>
        <dbReference type="Proteomes" id="UP001138802"/>
    </source>
</evidence>
<dbReference type="RefSeq" id="WP_200387805.1">
    <property type="nucleotide sequence ID" value="NZ_NRSD01000009.1"/>
</dbReference>
<gene>
    <name evidence="2" type="ORF">CKO25_10095</name>
</gene>
<keyword evidence="1" id="KW-1133">Transmembrane helix</keyword>
<sequence length="239" mass="26394">MHDAAVQRVVTWARTPGFTLIELLIALAIVSLITLMLFSGLRLGTRAWEGVDAVSERVSEVRVARDFLAATLSQTRPTILMLDAQPVIVFAGDQQRLEFVAPLSEQVGVPGLYVLRLGLEARGADDALVLTRWLIHPEIIEGSGNIPAWEPLTSESRLFLDGLSTDIDLAAGAFGRTPLLDRVAEFEIAYFGLADAAVEPDWHDEWLDQALLPMLVRIRLATPEQSWPALVIRLPQRLL</sequence>
<dbReference type="InterPro" id="IPR012902">
    <property type="entry name" value="N_methyl_site"/>
</dbReference>
<dbReference type="NCBIfam" id="TIGR02532">
    <property type="entry name" value="IV_pilin_GFxxxE"/>
    <property type="match status" value="1"/>
</dbReference>
<evidence type="ECO:0000256" key="1">
    <source>
        <dbReference type="SAM" id="Phobius"/>
    </source>
</evidence>
<dbReference type="InterPro" id="IPR045584">
    <property type="entry name" value="Pilin-like"/>
</dbReference>
<keyword evidence="3" id="KW-1185">Reference proteome</keyword>
<comment type="caution">
    <text evidence="2">The sequence shown here is derived from an EMBL/GenBank/DDBJ whole genome shotgun (WGS) entry which is preliminary data.</text>
</comment>
<dbReference type="Pfam" id="PF07963">
    <property type="entry name" value="N_methyl"/>
    <property type="match status" value="1"/>
</dbReference>
<proteinExistence type="predicted"/>
<reference evidence="2 3" key="1">
    <citation type="journal article" date="2020" name="Microorganisms">
        <title>Osmotic Adaptation and Compatible Solute Biosynthesis of Phototrophic Bacteria as Revealed from Genome Analyses.</title>
        <authorList>
            <person name="Imhoff J.F."/>
            <person name="Rahn T."/>
            <person name="Kunzel S."/>
            <person name="Keller A."/>
            <person name="Neulinger S.C."/>
        </authorList>
    </citation>
    <scope>NUCLEOTIDE SEQUENCE [LARGE SCALE GENOMIC DNA]</scope>
    <source>
        <strain evidence="2 3">DSM 21303</strain>
    </source>
</reference>
<keyword evidence="1" id="KW-0812">Transmembrane</keyword>